<feature type="region of interest" description="Disordered" evidence="1">
    <location>
        <begin position="105"/>
        <end position="125"/>
    </location>
</feature>
<dbReference type="EMBL" id="JASCZI010152775">
    <property type="protein sequence ID" value="MED6176662.1"/>
    <property type="molecule type" value="Genomic_DNA"/>
</dbReference>
<evidence type="ECO:0000313" key="2">
    <source>
        <dbReference type="EMBL" id="MED6176662.1"/>
    </source>
</evidence>
<organism evidence="2 3">
    <name type="scientific">Stylosanthes scabra</name>
    <dbReference type="NCBI Taxonomy" id="79078"/>
    <lineage>
        <taxon>Eukaryota</taxon>
        <taxon>Viridiplantae</taxon>
        <taxon>Streptophyta</taxon>
        <taxon>Embryophyta</taxon>
        <taxon>Tracheophyta</taxon>
        <taxon>Spermatophyta</taxon>
        <taxon>Magnoliopsida</taxon>
        <taxon>eudicotyledons</taxon>
        <taxon>Gunneridae</taxon>
        <taxon>Pentapetalae</taxon>
        <taxon>rosids</taxon>
        <taxon>fabids</taxon>
        <taxon>Fabales</taxon>
        <taxon>Fabaceae</taxon>
        <taxon>Papilionoideae</taxon>
        <taxon>50 kb inversion clade</taxon>
        <taxon>dalbergioids sensu lato</taxon>
        <taxon>Dalbergieae</taxon>
        <taxon>Pterocarpus clade</taxon>
        <taxon>Stylosanthes</taxon>
    </lineage>
</organism>
<accession>A0ABU6VSR1</accession>
<dbReference type="Proteomes" id="UP001341840">
    <property type="component" value="Unassembled WGS sequence"/>
</dbReference>
<evidence type="ECO:0000256" key="1">
    <source>
        <dbReference type="SAM" id="MobiDB-lite"/>
    </source>
</evidence>
<reference evidence="2 3" key="1">
    <citation type="journal article" date="2023" name="Plants (Basel)">
        <title>Bridging the Gap: Combining Genomics and Transcriptomics Approaches to Understand Stylosanthes scabra, an Orphan Legume from the Brazilian Caatinga.</title>
        <authorList>
            <person name="Ferreira-Neto J.R.C."/>
            <person name="da Silva M.D."/>
            <person name="Binneck E."/>
            <person name="de Melo N.F."/>
            <person name="da Silva R.H."/>
            <person name="de Melo A.L.T.M."/>
            <person name="Pandolfi V."/>
            <person name="Bustamante F.O."/>
            <person name="Brasileiro-Vidal A.C."/>
            <person name="Benko-Iseppon A.M."/>
        </authorList>
    </citation>
    <scope>NUCLEOTIDE SEQUENCE [LARGE SCALE GENOMIC DNA]</scope>
    <source>
        <tissue evidence="2">Leaves</tissue>
    </source>
</reference>
<comment type="caution">
    <text evidence="2">The sequence shown here is derived from an EMBL/GenBank/DDBJ whole genome shotgun (WGS) entry which is preliminary data.</text>
</comment>
<gene>
    <name evidence="2" type="ORF">PIB30_090361</name>
</gene>
<name>A0ABU6VSR1_9FABA</name>
<keyword evidence="3" id="KW-1185">Reference proteome</keyword>
<proteinExistence type="predicted"/>
<sequence length="125" mass="14672">MKEYKETAYNDVIKTFHFEEGPRGQIKKFILKKLGKCWKDTRSNMFHTFYDNTKSLEDNVKNHKPGGMDPEYWKNAETSAKQLYTYTGGSMTLARRRGDEEAIQEIEGRDQSYKELSQNDSEKNT</sequence>
<evidence type="ECO:0000313" key="3">
    <source>
        <dbReference type="Proteomes" id="UP001341840"/>
    </source>
</evidence>
<protein>
    <submittedName>
        <fullName evidence="2">Uncharacterized protein</fullName>
    </submittedName>
</protein>